<keyword evidence="4" id="KW-1185">Reference proteome</keyword>
<comment type="caution">
    <text evidence="3">The sequence shown here is derived from an EMBL/GenBank/DDBJ whole genome shotgun (WGS) entry which is preliminary data.</text>
</comment>
<gene>
    <name evidence="3" type="ORF">ACH5RR_003048</name>
</gene>
<feature type="domain" description="Retrovirus-related Pol polyprotein from transposon TNT 1-94-like beta-barrel" evidence="1">
    <location>
        <begin position="28"/>
        <end position="109"/>
    </location>
</feature>
<dbReference type="Proteomes" id="UP001630127">
    <property type="component" value="Unassembled WGS sequence"/>
</dbReference>
<protein>
    <recommendedName>
        <fullName evidence="5">GAG-pre-integrase domain-containing protein</fullName>
    </recommendedName>
</protein>
<dbReference type="AlphaFoldDB" id="A0ABD3ATQ3"/>
<evidence type="ECO:0000313" key="3">
    <source>
        <dbReference type="EMBL" id="KAL3534587.1"/>
    </source>
</evidence>
<sequence>MAASCIDVPEEESSLLSVSDRINFEEDWIIGSGCSNHMARNKEKLKDVTEYKRRRVVVTANNTKLPITHVGKTMLSPRFNNEEVQLLNVYHVPGLKKNLLSVLQMARSGNFVVFGLDDVKVYRKITVIGDPIMEGRQVESVYVMSAQEAYIDKTRKNEMADLWHARLGHVSYYKLKVMMKKSLLKDQLRSKFDKKAIRCIFVGYDNERKGWRCCDPTIGKCYVSRNVVFDEALSWWPSEAILTSDLKVNSSIARKMIKSI</sequence>
<dbReference type="InterPro" id="IPR057670">
    <property type="entry name" value="SH3_retrovirus"/>
</dbReference>
<accession>A0ABD3ATQ3</accession>
<organism evidence="3 4">
    <name type="scientific">Cinchona calisaya</name>
    <dbReference type="NCBI Taxonomy" id="153742"/>
    <lineage>
        <taxon>Eukaryota</taxon>
        <taxon>Viridiplantae</taxon>
        <taxon>Streptophyta</taxon>
        <taxon>Embryophyta</taxon>
        <taxon>Tracheophyta</taxon>
        <taxon>Spermatophyta</taxon>
        <taxon>Magnoliopsida</taxon>
        <taxon>eudicotyledons</taxon>
        <taxon>Gunneridae</taxon>
        <taxon>Pentapetalae</taxon>
        <taxon>asterids</taxon>
        <taxon>lamiids</taxon>
        <taxon>Gentianales</taxon>
        <taxon>Rubiaceae</taxon>
        <taxon>Cinchonoideae</taxon>
        <taxon>Cinchoneae</taxon>
        <taxon>Cinchona</taxon>
    </lineage>
</organism>
<evidence type="ECO:0000259" key="1">
    <source>
        <dbReference type="Pfam" id="PF22936"/>
    </source>
</evidence>
<dbReference type="Pfam" id="PF22936">
    <property type="entry name" value="Pol_BBD"/>
    <property type="match status" value="1"/>
</dbReference>
<dbReference type="Pfam" id="PF25597">
    <property type="entry name" value="SH3_retrovirus"/>
    <property type="match status" value="1"/>
</dbReference>
<name>A0ABD3ATQ3_9GENT</name>
<proteinExistence type="predicted"/>
<dbReference type="EMBL" id="JBJUIK010000002">
    <property type="protein sequence ID" value="KAL3534587.1"/>
    <property type="molecule type" value="Genomic_DNA"/>
</dbReference>
<evidence type="ECO:0008006" key="5">
    <source>
        <dbReference type="Google" id="ProtNLM"/>
    </source>
</evidence>
<feature type="domain" description="Retroviral polymerase SH3-like" evidence="2">
    <location>
        <begin position="184"/>
        <end position="235"/>
    </location>
</feature>
<dbReference type="InterPro" id="IPR054722">
    <property type="entry name" value="PolX-like_BBD"/>
</dbReference>
<evidence type="ECO:0000313" key="4">
    <source>
        <dbReference type="Proteomes" id="UP001630127"/>
    </source>
</evidence>
<evidence type="ECO:0000259" key="2">
    <source>
        <dbReference type="Pfam" id="PF25597"/>
    </source>
</evidence>
<reference evidence="3 4" key="1">
    <citation type="submission" date="2024-11" db="EMBL/GenBank/DDBJ databases">
        <title>A near-complete genome assembly of Cinchona calisaya.</title>
        <authorList>
            <person name="Lian D.C."/>
            <person name="Zhao X.W."/>
            <person name="Wei L."/>
        </authorList>
    </citation>
    <scope>NUCLEOTIDE SEQUENCE [LARGE SCALE GENOMIC DNA]</scope>
    <source>
        <tissue evidence="3">Nenye</tissue>
    </source>
</reference>